<protein>
    <submittedName>
        <fullName evidence="1">Uncharacterized protein</fullName>
    </submittedName>
</protein>
<evidence type="ECO:0000313" key="2">
    <source>
        <dbReference type="Proteomes" id="UP000509246"/>
    </source>
</evidence>
<dbReference type="EMBL" id="CP053825">
    <property type="protein sequence ID" value="QKF79392.1"/>
    <property type="molecule type" value="Genomic_DNA"/>
</dbReference>
<dbReference type="GeneID" id="56586180"/>
<dbReference type="AlphaFoldDB" id="A0A7L5HMC2"/>
<sequence>MNTENVKPFIESEKYPFEVIFKDDLFEVVIGEASTNKNEISICIKTLTKNFAYNKNSCYFIFPSHFGIEFLKIFIGESSEYNHKILNTIEQIRNFNENYKNIN</sequence>
<proteinExistence type="predicted"/>
<dbReference type="KEGG" id="carm:CARM_0446"/>
<accession>A0A7L5HMC2</accession>
<dbReference type="RefSeq" id="WP_139427081.1">
    <property type="nucleotide sequence ID" value="NZ_CBCSFY010000019.1"/>
</dbReference>
<gene>
    <name evidence="1" type="ORF">CARM_0446</name>
</gene>
<name>A0A7L5HMC2_9BACT</name>
<reference evidence="1 2" key="1">
    <citation type="submission" date="2020-05" db="EMBL/GenBank/DDBJ databases">
        <title>Complete genome sequencing of Campylobacter and Arcobacter type strains.</title>
        <authorList>
            <person name="Miller W.G."/>
            <person name="Yee E."/>
        </authorList>
    </citation>
    <scope>NUCLEOTIDE SEQUENCE [LARGE SCALE GENOMIC DNA]</scope>
    <source>
        <strain evidence="1 2">CCUG 73571</strain>
    </source>
</reference>
<dbReference type="Proteomes" id="UP000509246">
    <property type="component" value="Chromosome"/>
</dbReference>
<keyword evidence="2" id="KW-1185">Reference proteome</keyword>
<organism evidence="1 2">
    <name type="scientific">Campylobacter armoricus</name>
    <dbReference type="NCBI Taxonomy" id="2505970"/>
    <lineage>
        <taxon>Bacteria</taxon>
        <taxon>Pseudomonadati</taxon>
        <taxon>Campylobacterota</taxon>
        <taxon>Epsilonproteobacteria</taxon>
        <taxon>Campylobacterales</taxon>
        <taxon>Campylobacteraceae</taxon>
        <taxon>Campylobacter</taxon>
    </lineage>
</organism>
<evidence type="ECO:0000313" key="1">
    <source>
        <dbReference type="EMBL" id="QKF79392.1"/>
    </source>
</evidence>